<dbReference type="GO" id="GO:0005525">
    <property type="term" value="F:GTP binding"/>
    <property type="evidence" value="ECO:0007669"/>
    <property type="project" value="UniProtKB-KW"/>
</dbReference>
<dbReference type="Gene3D" id="3.90.228.20">
    <property type="match status" value="1"/>
</dbReference>
<dbReference type="OrthoDB" id="5777351at2759"/>
<evidence type="ECO:0000259" key="11">
    <source>
        <dbReference type="Pfam" id="PF17297"/>
    </source>
</evidence>
<sequence length="554" mass="62767">MLETDCPTCKYPISNSRDSRLTSELQDSAIPPLNSLFVPNFGRIPIIKGDLTWISPNFLAALREYVAILRPASIRICNGSVYEAQTLKDIIIKRQANLGIAPLPEAIQQNPPEASVEDEIHIYSKTSEVSYSESLGIRYLTTSAYEASKSERFEGSMMGRCLFVVPFAMGPIGGKFTQYAVQLTDDPVFVLNLRSIFRISSAIWDAIAYTSPSRVIRSIHSIGLPRPVIRKNPQILPETLKPFLVVRNDENEVWQFGSGFGRDSEKVSKFFGLTYSSRVGFKNGWHTLGAQIIKFTDSKNEIFYIIYCSQTPLEKLEKAGWNIEISPFSITWLNHRDGKFVAIQPENDEMLQVAKRDNFAKLFSKPEEYEIFSANPQDTKYGEFEVAAIIFATTRRGDEKLPVVIETASWQEGVVLAAGAKDSPMRAKIAIEFSDFVAHWLQIPGLSQFPYTFLINFSDFWKEGKDNWRIFEWIFNRLKDPNDVSNANSTPIGKLPKSLNIEGMENVKMENLTNVDVRFWLEELSKMAAFFKETMGPNKPKHIDQILADISSKL</sequence>
<keyword evidence="5" id="KW-0547">Nucleotide-binding</keyword>
<evidence type="ECO:0000256" key="4">
    <source>
        <dbReference type="ARBA" id="ARBA00022723"/>
    </source>
</evidence>
<evidence type="ECO:0000256" key="1">
    <source>
        <dbReference type="ARBA" id="ARBA00001936"/>
    </source>
</evidence>
<evidence type="ECO:0000256" key="9">
    <source>
        <dbReference type="ARBA" id="ARBA00023239"/>
    </source>
</evidence>
<keyword evidence="7" id="KW-0342">GTP-binding</keyword>
<keyword evidence="13" id="KW-1185">Reference proteome</keyword>
<evidence type="ECO:0000256" key="6">
    <source>
        <dbReference type="ARBA" id="ARBA00022793"/>
    </source>
</evidence>
<keyword evidence="8" id="KW-0464">Manganese</keyword>
<dbReference type="PANTHER" id="PTHR11561">
    <property type="entry name" value="PHOSPHOENOLPYRUVATE CARBOXYKINASE"/>
    <property type="match status" value="1"/>
</dbReference>
<dbReference type="GO" id="GO:0019543">
    <property type="term" value="P:propionate catabolic process"/>
    <property type="evidence" value="ECO:0007669"/>
    <property type="project" value="TreeGrafter"/>
</dbReference>
<dbReference type="Pfam" id="PF00821">
    <property type="entry name" value="PEPCK_GTP"/>
    <property type="match status" value="1"/>
</dbReference>
<dbReference type="InterPro" id="IPR008209">
    <property type="entry name" value="PEP_carboxykinase_GTP"/>
</dbReference>
<evidence type="ECO:0000256" key="3">
    <source>
        <dbReference type="ARBA" id="ARBA00012306"/>
    </source>
</evidence>
<proteinExistence type="inferred from homology"/>
<dbReference type="EMBL" id="CANHGI010000002">
    <property type="protein sequence ID" value="CAI5440968.1"/>
    <property type="molecule type" value="Genomic_DNA"/>
</dbReference>
<dbReference type="Pfam" id="PF17297">
    <property type="entry name" value="PEPCK_N"/>
    <property type="match status" value="1"/>
</dbReference>
<dbReference type="GO" id="GO:0006094">
    <property type="term" value="P:gluconeogenesis"/>
    <property type="evidence" value="ECO:0007669"/>
    <property type="project" value="InterPro"/>
</dbReference>
<dbReference type="Gene3D" id="3.40.449.10">
    <property type="entry name" value="Phosphoenolpyruvate Carboxykinase, domain 1"/>
    <property type="match status" value="1"/>
</dbReference>
<comment type="caution">
    <text evidence="12">The sequence shown here is derived from an EMBL/GenBank/DDBJ whole genome shotgun (WGS) entry which is preliminary data.</text>
</comment>
<dbReference type="SUPFAM" id="SSF68923">
    <property type="entry name" value="PEP carboxykinase N-terminal domain"/>
    <property type="match status" value="1"/>
</dbReference>
<dbReference type="InterPro" id="IPR013035">
    <property type="entry name" value="PEP_carboxykinase_C"/>
</dbReference>
<evidence type="ECO:0000313" key="13">
    <source>
        <dbReference type="Proteomes" id="UP001152747"/>
    </source>
</evidence>
<feature type="domain" description="Phosphoenolpyruvate carboxykinase GTP-utilising N-terminal" evidence="11">
    <location>
        <begin position="63"/>
        <end position="273"/>
    </location>
</feature>
<keyword evidence="6" id="KW-0210">Decarboxylase</keyword>
<dbReference type="GO" id="GO:0030145">
    <property type="term" value="F:manganese ion binding"/>
    <property type="evidence" value="ECO:0007669"/>
    <property type="project" value="TreeGrafter"/>
</dbReference>
<dbReference type="InterPro" id="IPR035077">
    <property type="entry name" value="PEP_carboxykinase_GTP_C"/>
</dbReference>
<evidence type="ECO:0000259" key="10">
    <source>
        <dbReference type="Pfam" id="PF00821"/>
    </source>
</evidence>
<dbReference type="SUPFAM" id="SSF53795">
    <property type="entry name" value="PEP carboxykinase-like"/>
    <property type="match status" value="1"/>
</dbReference>
<dbReference type="Proteomes" id="UP001152747">
    <property type="component" value="Unassembled WGS sequence"/>
</dbReference>
<dbReference type="AlphaFoldDB" id="A0A9P1IAC1"/>
<dbReference type="EC" id="4.1.1.32" evidence="3"/>
<evidence type="ECO:0000256" key="2">
    <source>
        <dbReference type="ARBA" id="ARBA00005796"/>
    </source>
</evidence>
<dbReference type="GO" id="GO:0033993">
    <property type="term" value="P:response to lipid"/>
    <property type="evidence" value="ECO:0007669"/>
    <property type="project" value="TreeGrafter"/>
</dbReference>
<evidence type="ECO:0000313" key="12">
    <source>
        <dbReference type="EMBL" id="CAI5440968.1"/>
    </source>
</evidence>
<dbReference type="InterPro" id="IPR035078">
    <property type="entry name" value="PEP_carboxykinase_GTP_N"/>
</dbReference>
<dbReference type="GO" id="GO:0046327">
    <property type="term" value="P:glycerol biosynthetic process from pyruvate"/>
    <property type="evidence" value="ECO:0007669"/>
    <property type="project" value="TreeGrafter"/>
</dbReference>
<evidence type="ECO:0000256" key="7">
    <source>
        <dbReference type="ARBA" id="ARBA00023134"/>
    </source>
</evidence>
<dbReference type="GO" id="GO:0004613">
    <property type="term" value="F:phosphoenolpyruvate carboxykinase (GTP) activity"/>
    <property type="evidence" value="ECO:0007669"/>
    <property type="project" value="UniProtKB-EC"/>
</dbReference>
<accession>A0A9P1IAC1</accession>
<dbReference type="GO" id="GO:0042594">
    <property type="term" value="P:response to starvation"/>
    <property type="evidence" value="ECO:0007669"/>
    <property type="project" value="TreeGrafter"/>
</dbReference>
<organism evidence="12 13">
    <name type="scientific">Caenorhabditis angaria</name>
    <dbReference type="NCBI Taxonomy" id="860376"/>
    <lineage>
        <taxon>Eukaryota</taxon>
        <taxon>Metazoa</taxon>
        <taxon>Ecdysozoa</taxon>
        <taxon>Nematoda</taxon>
        <taxon>Chromadorea</taxon>
        <taxon>Rhabditida</taxon>
        <taxon>Rhabditina</taxon>
        <taxon>Rhabditomorpha</taxon>
        <taxon>Rhabditoidea</taxon>
        <taxon>Rhabditidae</taxon>
        <taxon>Peloderinae</taxon>
        <taxon>Caenorhabditis</taxon>
    </lineage>
</organism>
<comment type="cofactor">
    <cofactor evidence="1">
        <name>Mn(2+)</name>
        <dbReference type="ChEBI" id="CHEBI:29035"/>
    </cofactor>
</comment>
<keyword evidence="9" id="KW-0456">Lyase</keyword>
<comment type="similarity">
    <text evidence="2">Belongs to the phosphoenolpyruvate carboxykinase [GTP] family.</text>
</comment>
<name>A0A9P1IAC1_9PELO</name>
<dbReference type="PANTHER" id="PTHR11561:SF2">
    <property type="entry name" value="PHOSPHOENOLPYRUVATE CARBOXYKINASE (GTP)"/>
    <property type="match status" value="1"/>
</dbReference>
<dbReference type="PIRSF" id="PIRSF001348">
    <property type="entry name" value="PEP_carboxykinase_GTP"/>
    <property type="match status" value="1"/>
</dbReference>
<evidence type="ECO:0000256" key="8">
    <source>
        <dbReference type="ARBA" id="ARBA00023211"/>
    </source>
</evidence>
<protein>
    <recommendedName>
        <fullName evidence="3">phosphoenolpyruvate carboxykinase (GTP)</fullName>
        <ecNumber evidence="3">4.1.1.32</ecNumber>
    </recommendedName>
</protein>
<dbReference type="GO" id="GO:0071333">
    <property type="term" value="P:cellular response to glucose stimulus"/>
    <property type="evidence" value="ECO:0007669"/>
    <property type="project" value="TreeGrafter"/>
</dbReference>
<reference evidence="12" key="1">
    <citation type="submission" date="2022-11" db="EMBL/GenBank/DDBJ databases">
        <authorList>
            <person name="Kikuchi T."/>
        </authorList>
    </citation>
    <scope>NUCLEOTIDE SEQUENCE</scope>
    <source>
        <strain evidence="12">PS1010</strain>
    </source>
</reference>
<dbReference type="GO" id="GO:0006107">
    <property type="term" value="P:oxaloacetate metabolic process"/>
    <property type="evidence" value="ECO:0007669"/>
    <property type="project" value="TreeGrafter"/>
</dbReference>
<feature type="domain" description="Phosphoenolpyruvate carboxykinase C-terminal P-loop" evidence="10">
    <location>
        <begin position="384"/>
        <end position="550"/>
    </location>
</feature>
<evidence type="ECO:0000256" key="5">
    <source>
        <dbReference type="ARBA" id="ARBA00022741"/>
    </source>
</evidence>
<dbReference type="InterPro" id="IPR008210">
    <property type="entry name" value="PEP_carboxykinase_N"/>
</dbReference>
<gene>
    <name evidence="12" type="ORF">CAMP_LOCUS3605</name>
</gene>
<dbReference type="GO" id="GO:0005829">
    <property type="term" value="C:cytosol"/>
    <property type="evidence" value="ECO:0007669"/>
    <property type="project" value="TreeGrafter"/>
</dbReference>
<keyword evidence="4" id="KW-0479">Metal-binding</keyword>